<comment type="caution">
    <text evidence="2">The sequence shown here is derived from an EMBL/GenBank/DDBJ whole genome shotgun (WGS) entry which is preliminary data.</text>
</comment>
<keyword evidence="3" id="KW-1185">Reference proteome</keyword>
<feature type="region of interest" description="Disordered" evidence="1">
    <location>
        <begin position="90"/>
        <end position="119"/>
    </location>
</feature>
<feature type="compositionally biased region" description="Polar residues" evidence="1">
    <location>
        <begin position="302"/>
        <end position="319"/>
    </location>
</feature>
<evidence type="ECO:0000256" key="1">
    <source>
        <dbReference type="SAM" id="MobiDB-lite"/>
    </source>
</evidence>
<dbReference type="EMBL" id="JAFIMR010000011">
    <property type="protein sequence ID" value="KAI1872605.1"/>
    <property type="molecule type" value="Genomic_DNA"/>
</dbReference>
<feature type="compositionally biased region" description="Basic residues" evidence="1">
    <location>
        <begin position="103"/>
        <end position="116"/>
    </location>
</feature>
<feature type="region of interest" description="Disordered" evidence="1">
    <location>
        <begin position="142"/>
        <end position="242"/>
    </location>
</feature>
<feature type="compositionally biased region" description="Pro residues" evidence="1">
    <location>
        <begin position="147"/>
        <end position="156"/>
    </location>
</feature>
<name>A0A9P9WNU5_9PEZI</name>
<gene>
    <name evidence="2" type="ORF">JX265_005485</name>
</gene>
<dbReference type="Proteomes" id="UP000829685">
    <property type="component" value="Unassembled WGS sequence"/>
</dbReference>
<accession>A0A9P9WNU5</accession>
<sequence>MCGDLKITYGCGHWESQFTECPAFRKKRSSFMAKLFGRSGAKDCGKVRRERSTSTRPCDQCAITGDGLSSQRVGNGARIVHRHYVDESFRNERQDAARSALKSGKKPRSSKSRKHHEVISSKNSVWCPEYYHHPETVAAARYGRPSAPAPPVAPPRAPEKSTKPHSTSHRSSSRKTSSKSTGQDRRLGHPIQSREEAKGYYPAFSPLQPLRRPAEPKPALASRKIRGQGIDGPPPSPYQPYAHEEIGYAHTCDYKHYLPMAGARPAAGAAPPLKARPQPIPAPKPYHQVYSGELKQAERLSRGQSSRVPAPAPQQQKISRPQPPPRKTKPAAGSSVLQSFGRAIGIEGESSDDTNSDISFACAGARLVESRAPQPASRRR</sequence>
<feature type="region of interest" description="Disordered" evidence="1">
    <location>
        <begin position="266"/>
        <end position="357"/>
    </location>
</feature>
<feature type="compositionally biased region" description="Low complexity" evidence="1">
    <location>
        <begin position="266"/>
        <end position="277"/>
    </location>
</feature>
<evidence type="ECO:0000313" key="2">
    <source>
        <dbReference type="EMBL" id="KAI1872605.1"/>
    </source>
</evidence>
<feature type="compositionally biased region" description="Basic and acidic residues" evidence="1">
    <location>
        <begin position="182"/>
        <end position="198"/>
    </location>
</feature>
<dbReference type="AlphaFoldDB" id="A0A9P9WNU5"/>
<feature type="compositionally biased region" description="Basic residues" evidence="1">
    <location>
        <begin position="166"/>
        <end position="177"/>
    </location>
</feature>
<reference evidence="2" key="1">
    <citation type="submission" date="2021-03" db="EMBL/GenBank/DDBJ databases">
        <title>Revisited historic fungal species revealed as producer of novel bioactive compounds through whole genome sequencing and comparative genomics.</title>
        <authorList>
            <person name="Vignolle G.A."/>
            <person name="Hochenegger N."/>
            <person name="Mach R.L."/>
            <person name="Mach-Aigner A.R."/>
            <person name="Javad Rahimi M."/>
            <person name="Salim K.A."/>
            <person name="Chan C.M."/>
            <person name="Lim L.B.L."/>
            <person name="Cai F."/>
            <person name="Druzhinina I.S."/>
            <person name="U'Ren J.M."/>
            <person name="Derntl C."/>
        </authorList>
    </citation>
    <scope>NUCLEOTIDE SEQUENCE</scope>
    <source>
        <strain evidence="2">TUCIM 5799</strain>
    </source>
</reference>
<protein>
    <submittedName>
        <fullName evidence="2">Uncharacterized protein</fullName>
    </submittedName>
</protein>
<organism evidence="2 3">
    <name type="scientific">Neoarthrinium moseri</name>
    <dbReference type="NCBI Taxonomy" id="1658444"/>
    <lineage>
        <taxon>Eukaryota</taxon>
        <taxon>Fungi</taxon>
        <taxon>Dikarya</taxon>
        <taxon>Ascomycota</taxon>
        <taxon>Pezizomycotina</taxon>
        <taxon>Sordariomycetes</taxon>
        <taxon>Xylariomycetidae</taxon>
        <taxon>Amphisphaeriales</taxon>
        <taxon>Apiosporaceae</taxon>
        <taxon>Neoarthrinium</taxon>
    </lineage>
</organism>
<proteinExistence type="predicted"/>
<evidence type="ECO:0000313" key="3">
    <source>
        <dbReference type="Proteomes" id="UP000829685"/>
    </source>
</evidence>